<keyword evidence="2 6" id="KW-0812">Transmembrane</keyword>
<feature type="transmembrane region" description="Helical" evidence="6">
    <location>
        <begin position="383"/>
        <end position="409"/>
    </location>
</feature>
<evidence type="ECO:0000256" key="4">
    <source>
        <dbReference type="ARBA" id="ARBA00023136"/>
    </source>
</evidence>
<dbReference type="PANTHER" id="PTHR23112">
    <property type="entry name" value="G PROTEIN-COUPLED RECEPTOR 157-RELATED"/>
    <property type="match status" value="1"/>
</dbReference>
<evidence type="ECO:0000256" key="6">
    <source>
        <dbReference type="SAM" id="Phobius"/>
    </source>
</evidence>
<dbReference type="GO" id="GO:0005886">
    <property type="term" value="C:plasma membrane"/>
    <property type="evidence" value="ECO:0007669"/>
    <property type="project" value="TreeGrafter"/>
</dbReference>
<feature type="region of interest" description="Disordered" evidence="5">
    <location>
        <begin position="308"/>
        <end position="331"/>
    </location>
</feature>
<sequence>MEDDYQTLSPSQYKLLTILPIPTAVLSVVGSGAIIYMVARSRRQREWTPYKRLLFGMSACDILLSINAAVGNIMRPEISSPRVWAFGNQATCTASGFLGQLSLSAILYNGGLSFYFLLSARFGWKNDRIATWVEPLTHVTCIGYPMVTAAIGAGLGVFSEPVMGLGCQINDYPRGCGEGPGKTGEPCLSIVIAWVFVGIPRILNGFAIVLNNLVICVFVWQQTRSSEKPEIPKNDGAKAAAIATSDDNSSQCDVESSISPQFQQKSVKSTIEDSFVDHSTIGLRESPRPRNKKVRSIRDSFETDRVSTNLEPSSRTAGPFRIRNPASNRPKTLTSIEGDQLRRLQLVRSQAILFVGCYFISNFWIGLTSFLESISSTDADEYAMAAACYPLLIVYAIFVPLQGFFNMLVYMRPKYGKYRTHFPEESRLWALWLTLTGEDSPKLRNKNKEESVDPYSAQNLAKSANTTPLPPLNGEEKEGVQAEFSQEGSEVCSPIDASVLRRSSSHAVHTQTIWTNDEFSPHQYFTEDGQAIVEESTKDVEERPTMWQPIQKSHHFISSLKSSSLEVISEMSEMSFDYHEDDRWKSGSKLSNCSSIPLTIPKRPESLAEPMNRSEDLLEQVHDSLQGPSPKCSLDSPLSCPKRRLSPPPIRTDIL</sequence>
<keyword evidence="4 6" id="KW-0472">Membrane</keyword>
<feature type="transmembrane region" description="Helical" evidence="6">
    <location>
        <begin position="136"/>
        <end position="158"/>
    </location>
</feature>
<dbReference type="PANTHER" id="PTHR23112:SF0">
    <property type="entry name" value="TRANSMEMBRANE PROTEIN 116"/>
    <property type="match status" value="1"/>
</dbReference>
<feature type="transmembrane region" description="Helical" evidence="6">
    <location>
        <begin position="50"/>
        <end position="74"/>
    </location>
</feature>
<feature type="region of interest" description="Disordered" evidence="5">
    <location>
        <begin position="443"/>
        <end position="489"/>
    </location>
</feature>
<evidence type="ECO:0000256" key="2">
    <source>
        <dbReference type="ARBA" id="ARBA00022692"/>
    </source>
</evidence>
<protein>
    <recommendedName>
        <fullName evidence="9">G-protein coupled receptors family 2 profile 2 domain-containing protein</fullName>
    </recommendedName>
</protein>
<comment type="caution">
    <text evidence="7">The sequence shown here is derived from an EMBL/GenBank/DDBJ whole genome shotgun (WGS) entry which is preliminary data.</text>
</comment>
<feature type="transmembrane region" description="Helical" evidence="6">
    <location>
        <begin position="191"/>
        <end position="220"/>
    </location>
</feature>
<dbReference type="SUPFAM" id="SSF81321">
    <property type="entry name" value="Family A G protein-coupled receptor-like"/>
    <property type="match status" value="1"/>
</dbReference>
<keyword evidence="3 6" id="KW-1133">Transmembrane helix</keyword>
<dbReference type="GO" id="GO:0004930">
    <property type="term" value="F:G protein-coupled receptor activity"/>
    <property type="evidence" value="ECO:0007669"/>
    <property type="project" value="TreeGrafter"/>
</dbReference>
<dbReference type="AlphaFoldDB" id="A0A9K3M4V5"/>
<reference evidence="7" key="1">
    <citation type="journal article" date="2021" name="Sci. Rep.">
        <title>Diploid genomic architecture of Nitzschia inconspicua, an elite biomass production diatom.</title>
        <authorList>
            <person name="Oliver A."/>
            <person name="Podell S."/>
            <person name="Pinowska A."/>
            <person name="Traller J.C."/>
            <person name="Smith S.R."/>
            <person name="McClure R."/>
            <person name="Beliaev A."/>
            <person name="Bohutskyi P."/>
            <person name="Hill E.A."/>
            <person name="Rabines A."/>
            <person name="Zheng H."/>
            <person name="Allen L.Z."/>
            <person name="Kuo A."/>
            <person name="Grigoriev I.V."/>
            <person name="Allen A.E."/>
            <person name="Hazlebeck D."/>
            <person name="Allen E.E."/>
        </authorList>
    </citation>
    <scope>NUCLEOTIDE SEQUENCE</scope>
    <source>
        <strain evidence="7">Hildebrandi</strain>
    </source>
</reference>
<evidence type="ECO:0000313" key="8">
    <source>
        <dbReference type="Proteomes" id="UP000693970"/>
    </source>
</evidence>
<reference evidence="7" key="2">
    <citation type="submission" date="2021-04" db="EMBL/GenBank/DDBJ databases">
        <authorList>
            <person name="Podell S."/>
        </authorList>
    </citation>
    <scope>NUCLEOTIDE SEQUENCE</scope>
    <source>
        <strain evidence="7">Hildebrandi</strain>
    </source>
</reference>
<feature type="transmembrane region" description="Helical" evidence="6">
    <location>
        <begin position="351"/>
        <end position="371"/>
    </location>
</feature>
<evidence type="ECO:0008006" key="9">
    <source>
        <dbReference type="Google" id="ProtNLM"/>
    </source>
</evidence>
<gene>
    <name evidence="7" type="ORF">IV203_018294</name>
</gene>
<comment type="subcellular location">
    <subcellularLocation>
        <location evidence="1">Membrane</location>
        <topology evidence="1">Multi-pass membrane protein</topology>
    </subcellularLocation>
</comment>
<evidence type="ECO:0000313" key="7">
    <source>
        <dbReference type="EMBL" id="KAG7372151.1"/>
    </source>
</evidence>
<feature type="compositionally biased region" description="Pro residues" evidence="5">
    <location>
        <begin position="646"/>
        <end position="655"/>
    </location>
</feature>
<feature type="compositionally biased region" description="Polar residues" evidence="5">
    <location>
        <begin position="456"/>
        <end position="467"/>
    </location>
</feature>
<accession>A0A9K3M4V5</accession>
<feature type="region of interest" description="Disordered" evidence="5">
    <location>
        <begin position="611"/>
        <end position="655"/>
    </location>
</feature>
<dbReference type="Proteomes" id="UP000693970">
    <property type="component" value="Unassembled WGS sequence"/>
</dbReference>
<name>A0A9K3M4V5_9STRA</name>
<dbReference type="OrthoDB" id="48865at2759"/>
<feature type="transmembrane region" description="Helical" evidence="6">
    <location>
        <begin position="105"/>
        <end position="124"/>
    </location>
</feature>
<dbReference type="GO" id="GO:0007189">
    <property type="term" value="P:adenylate cyclase-activating G protein-coupled receptor signaling pathway"/>
    <property type="evidence" value="ECO:0007669"/>
    <property type="project" value="TreeGrafter"/>
</dbReference>
<feature type="transmembrane region" description="Helical" evidence="6">
    <location>
        <begin position="15"/>
        <end position="38"/>
    </location>
</feature>
<keyword evidence="8" id="KW-1185">Reference proteome</keyword>
<evidence type="ECO:0000256" key="1">
    <source>
        <dbReference type="ARBA" id="ARBA00004141"/>
    </source>
</evidence>
<evidence type="ECO:0000256" key="5">
    <source>
        <dbReference type="SAM" id="MobiDB-lite"/>
    </source>
</evidence>
<dbReference type="EMBL" id="JAGRRH010000003">
    <property type="protein sequence ID" value="KAG7372151.1"/>
    <property type="molecule type" value="Genomic_DNA"/>
</dbReference>
<proteinExistence type="predicted"/>
<feature type="compositionally biased region" description="Basic and acidic residues" evidence="5">
    <location>
        <begin position="611"/>
        <end position="622"/>
    </location>
</feature>
<organism evidence="7 8">
    <name type="scientific">Nitzschia inconspicua</name>
    <dbReference type="NCBI Taxonomy" id="303405"/>
    <lineage>
        <taxon>Eukaryota</taxon>
        <taxon>Sar</taxon>
        <taxon>Stramenopiles</taxon>
        <taxon>Ochrophyta</taxon>
        <taxon>Bacillariophyta</taxon>
        <taxon>Bacillariophyceae</taxon>
        <taxon>Bacillariophycidae</taxon>
        <taxon>Bacillariales</taxon>
        <taxon>Bacillariaceae</taxon>
        <taxon>Nitzschia</taxon>
    </lineage>
</organism>
<evidence type="ECO:0000256" key="3">
    <source>
        <dbReference type="ARBA" id="ARBA00022989"/>
    </source>
</evidence>